<dbReference type="AlphaFoldDB" id="A0A4V6XVM4"/>
<accession>A0A4V6XVM4</accession>
<dbReference type="InterPro" id="IPR052414">
    <property type="entry name" value="U3_snoRNA-assoc_WDR"/>
</dbReference>
<feature type="compositionally biased region" description="Acidic residues" evidence="4">
    <location>
        <begin position="117"/>
        <end position="142"/>
    </location>
</feature>
<reference evidence="6 7" key="1">
    <citation type="journal article" date="2015" name="Genome Biol.">
        <title>Comparative genomics of Steinernema reveals deeply conserved gene regulatory networks.</title>
        <authorList>
            <person name="Dillman A.R."/>
            <person name="Macchietto M."/>
            <person name="Porter C.F."/>
            <person name="Rogers A."/>
            <person name="Williams B."/>
            <person name="Antoshechkin I."/>
            <person name="Lee M.M."/>
            <person name="Goodwin Z."/>
            <person name="Lu X."/>
            <person name="Lewis E.E."/>
            <person name="Goodrich-Blair H."/>
            <person name="Stock S.P."/>
            <person name="Adams B.J."/>
            <person name="Sternberg P.W."/>
            <person name="Mortazavi A."/>
        </authorList>
    </citation>
    <scope>NUCLEOTIDE SEQUENCE [LARGE SCALE GENOMIC DNA]</scope>
    <source>
        <strain evidence="6 7">ALL</strain>
    </source>
</reference>
<comment type="subcellular location">
    <subcellularLocation>
        <location evidence="1">Nucleus</location>
    </subcellularLocation>
</comment>
<dbReference type="Pfam" id="PF04003">
    <property type="entry name" value="Utp12"/>
    <property type="match status" value="1"/>
</dbReference>
<dbReference type="STRING" id="34508.A0A4V6XVM4"/>
<dbReference type="PANTHER" id="PTHR44267:SF1">
    <property type="entry name" value="WD REPEAT-CONTAINING PROTEIN 43"/>
    <property type="match status" value="1"/>
</dbReference>
<reference evidence="6 7" key="2">
    <citation type="journal article" date="2019" name="G3 (Bethesda)">
        <title>Hybrid Assembly of the Genome of the Entomopathogenic Nematode Steinernema carpocapsae Identifies the X-Chromosome.</title>
        <authorList>
            <person name="Serra L."/>
            <person name="Macchietto M."/>
            <person name="Macias-Munoz A."/>
            <person name="McGill C.J."/>
            <person name="Rodriguez I.M."/>
            <person name="Rodriguez B."/>
            <person name="Murad R."/>
            <person name="Mortazavi A."/>
        </authorList>
    </citation>
    <scope>NUCLEOTIDE SEQUENCE [LARGE SCALE GENOMIC DNA]</scope>
    <source>
        <strain evidence="6 7">ALL</strain>
    </source>
</reference>
<proteinExistence type="inferred from homology"/>
<keyword evidence="7" id="KW-1185">Reference proteome</keyword>
<feature type="compositionally biased region" description="Acidic residues" evidence="4">
    <location>
        <begin position="185"/>
        <end position="201"/>
    </location>
</feature>
<protein>
    <recommendedName>
        <fullName evidence="5">Small-subunit processome Utp12 domain-containing protein</fullName>
    </recommendedName>
</protein>
<dbReference type="EMBL" id="AZBU02000011">
    <property type="protein sequence ID" value="TKR60365.1"/>
    <property type="molecule type" value="Genomic_DNA"/>
</dbReference>
<dbReference type="GO" id="GO:0005730">
    <property type="term" value="C:nucleolus"/>
    <property type="evidence" value="ECO:0007669"/>
    <property type="project" value="TreeGrafter"/>
</dbReference>
<evidence type="ECO:0000313" key="6">
    <source>
        <dbReference type="EMBL" id="TKR60365.1"/>
    </source>
</evidence>
<evidence type="ECO:0000256" key="1">
    <source>
        <dbReference type="ARBA" id="ARBA00004123"/>
    </source>
</evidence>
<evidence type="ECO:0000256" key="2">
    <source>
        <dbReference type="ARBA" id="ARBA00023242"/>
    </source>
</evidence>
<name>A0A4V6XVM4_STECR</name>
<feature type="region of interest" description="Disordered" evidence="4">
    <location>
        <begin position="109"/>
        <end position="201"/>
    </location>
</feature>
<organism evidence="6 7">
    <name type="scientific">Steinernema carpocapsae</name>
    <name type="common">Entomopathogenic nematode</name>
    <dbReference type="NCBI Taxonomy" id="34508"/>
    <lineage>
        <taxon>Eukaryota</taxon>
        <taxon>Metazoa</taxon>
        <taxon>Ecdysozoa</taxon>
        <taxon>Nematoda</taxon>
        <taxon>Chromadorea</taxon>
        <taxon>Rhabditida</taxon>
        <taxon>Tylenchina</taxon>
        <taxon>Panagrolaimomorpha</taxon>
        <taxon>Strongyloidoidea</taxon>
        <taxon>Steinernematidae</taxon>
        <taxon>Steinernema</taxon>
    </lineage>
</organism>
<dbReference type="Proteomes" id="UP000298663">
    <property type="component" value="Unassembled WGS sequence"/>
</dbReference>
<comment type="caution">
    <text evidence="6">The sequence shown here is derived from an EMBL/GenBank/DDBJ whole genome shotgun (WGS) entry which is preliminary data.</text>
</comment>
<dbReference type="GO" id="GO:0000462">
    <property type="term" value="P:maturation of SSU-rRNA from tricistronic rRNA transcript (SSU-rRNA, 5.8S rRNA, LSU-rRNA)"/>
    <property type="evidence" value="ECO:0007669"/>
    <property type="project" value="TreeGrafter"/>
</dbReference>
<feature type="domain" description="Small-subunit processome Utp12" evidence="5">
    <location>
        <begin position="3"/>
        <end position="86"/>
    </location>
</feature>
<dbReference type="PANTHER" id="PTHR44267">
    <property type="entry name" value="WD REPEAT-CONTAINING PROTEIN 43"/>
    <property type="match status" value="1"/>
</dbReference>
<dbReference type="InterPro" id="IPR007148">
    <property type="entry name" value="SSU_processome_Utp12"/>
</dbReference>
<feature type="compositionally biased region" description="Acidic residues" evidence="4">
    <location>
        <begin position="150"/>
        <end position="170"/>
    </location>
</feature>
<keyword evidence="2" id="KW-0539">Nucleus</keyword>
<evidence type="ECO:0000256" key="3">
    <source>
        <dbReference type="ARBA" id="ARBA00038335"/>
    </source>
</evidence>
<gene>
    <name evidence="6" type="ORF">L596_027621</name>
</gene>
<dbReference type="OrthoDB" id="30195at2759"/>
<comment type="similarity">
    <text evidence="3">Belongs to the UTP5 family.</text>
</comment>
<evidence type="ECO:0000256" key="4">
    <source>
        <dbReference type="SAM" id="MobiDB-lite"/>
    </source>
</evidence>
<evidence type="ECO:0000259" key="5">
    <source>
        <dbReference type="Pfam" id="PF04003"/>
    </source>
</evidence>
<sequence length="201" mass="22778">MPTVQDLPVSHVIPFLKLLEKQFRTVAGYEMSRVLRWILPVLKHHMPYLTSIPDLNSQLGSLLEWMNHRTSQLGKLMALQGKMTLIIDQMDRRSNPLLFASKEPEIVFHPDKADSDSNFEDDEDLDSDAGDSDNSWWEEDDEDKAKLDVEMEEDSDEDEGSSGESDDNSGPEDTSALKRPRTADSDESSEDSDDEDEMDIG</sequence>
<evidence type="ECO:0000313" key="7">
    <source>
        <dbReference type="Proteomes" id="UP000298663"/>
    </source>
</evidence>